<reference evidence="3" key="1">
    <citation type="journal article" date="2019" name="Int. J. Syst. Evol. Microbiol.">
        <title>The Global Catalogue of Microorganisms (GCM) 10K type strain sequencing project: providing services to taxonomists for standard genome sequencing and annotation.</title>
        <authorList>
            <consortium name="The Broad Institute Genomics Platform"/>
            <consortium name="The Broad Institute Genome Sequencing Center for Infectious Disease"/>
            <person name="Wu L."/>
            <person name="Ma J."/>
        </authorList>
    </citation>
    <scope>NUCLEOTIDE SEQUENCE [LARGE SCALE GENOMIC DNA]</scope>
    <source>
        <strain evidence="3">JCM 9371</strain>
    </source>
</reference>
<dbReference type="SUPFAM" id="SSF50199">
    <property type="entry name" value="Staphylococcal nuclease"/>
    <property type="match status" value="1"/>
</dbReference>
<feature type="domain" description="TNase-like" evidence="1">
    <location>
        <begin position="16"/>
        <end position="192"/>
    </location>
</feature>
<dbReference type="InterPro" id="IPR016071">
    <property type="entry name" value="Staphylococal_nuclease_OB-fold"/>
</dbReference>
<dbReference type="InterPro" id="IPR035437">
    <property type="entry name" value="SNase_OB-fold_sf"/>
</dbReference>
<name>A0ABW2XSW4_9ACTN</name>
<dbReference type="EMBL" id="JBHTGP010000014">
    <property type="protein sequence ID" value="MFD0688588.1"/>
    <property type="molecule type" value="Genomic_DNA"/>
</dbReference>
<proteinExistence type="predicted"/>
<sequence>MSVIKGRYRILRTEPDGDSIRFVPDDPAAFTKLRLAARVNRSGGAQLRLDAIDALETHYTPNGHGGRVHQPLGLGHAAGARLLALLGFEDVRREGETVVHAVPEETPGHILTRFADKYGRPVALAFAGTTDREDLSPVFADVPVLQRSVNHRLVADGLAYPTYYSKLFPDLREEFTAAASKARAAAAGVWADDATTDGATIDSAADLSERLVLLPKLFRRLADYLALGAGDPSLDGFHDFLAARDDRLFVISDGHATGLDTIVEVTGRTVRMTRACEDLIFLEG</sequence>
<dbReference type="Proteomes" id="UP001597063">
    <property type="component" value="Unassembled WGS sequence"/>
</dbReference>
<dbReference type="Gene3D" id="2.40.50.90">
    <property type="match status" value="1"/>
</dbReference>
<organism evidence="2 3">
    <name type="scientific">Actinomadura fibrosa</name>
    <dbReference type="NCBI Taxonomy" id="111802"/>
    <lineage>
        <taxon>Bacteria</taxon>
        <taxon>Bacillati</taxon>
        <taxon>Actinomycetota</taxon>
        <taxon>Actinomycetes</taxon>
        <taxon>Streptosporangiales</taxon>
        <taxon>Thermomonosporaceae</taxon>
        <taxon>Actinomadura</taxon>
    </lineage>
</organism>
<comment type="caution">
    <text evidence="2">The sequence shown here is derived from an EMBL/GenBank/DDBJ whole genome shotgun (WGS) entry which is preliminary data.</text>
</comment>
<dbReference type="PROSITE" id="PS50830">
    <property type="entry name" value="TNASE_3"/>
    <property type="match status" value="1"/>
</dbReference>
<evidence type="ECO:0000313" key="2">
    <source>
        <dbReference type="EMBL" id="MFD0688588.1"/>
    </source>
</evidence>
<evidence type="ECO:0000313" key="3">
    <source>
        <dbReference type="Proteomes" id="UP001597063"/>
    </source>
</evidence>
<dbReference type="Pfam" id="PF00565">
    <property type="entry name" value="SNase"/>
    <property type="match status" value="1"/>
</dbReference>
<protein>
    <submittedName>
        <fullName evidence="2">Thermonuclease family protein</fullName>
    </submittedName>
</protein>
<accession>A0ABW2XSW4</accession>
<gene>
    <name evidence="2" type="ORF">ACFQZM_29130</name>
</gene>
<keyword evidence="3" id="KW-1185">Reference proteome</keyword>
<evidence type="ECO:0000259" key="1">
    <source>
        <dbReference type="PROSITE" id="PS50830"/>
    </source>
</evidence>